<gene>
    <name evidence="1" type="ORF">ERS852470_00957</name>
</gene>
<accession>A0A174AKQ3</accession>
<evidence type="ECO:0000313" key="2">
    <source>
        <dbReference type="Proteomes" id="UP000095558"/>
    </source>
</evidence>
<dbReference type="AlphaFoldDB" id="A0A174AKQ3"/>
<name>A0A174AKQ3_9CLOT</name>
<dbReference type="OrthoDB" id="1918104at2"/>
<dbReference type="Proteomes" id="UP000095558">
    <property type="component" value="Unassembled WGS sequence"/>
</dbReference>
<dbReference type="EMBL" id="CYZV01000008">
    <property type="protein sequence ID" value="CUN89311.1"/>
    <property type="molecule type" value="Genomic_DNA"/>
</dbReference>
<protein>
    <submittedName>
        <fullName evidence="1">Uncharacterized protein</fullName>
    </submittedName>
</protein>
<sequence length="130" mass="15612">MKKYLRYKNFLPLDYIEKKKLKESKENKKGYQALILLNLILLSFNLKPLFKEEIKTNNNYEINDSYIKPEEVSKWLGLYDNKIVELHVENNEADITYNIDEDISYLEERGIVIKKITNKDDLKVVKIFYE</sequence>
<dbReference type="RefSeq" id="WP_055275716.1">
    <property type="nucleotide sequence ID" value="NZ_CYYT01000002.1"/>
</dbReference>
<organism evidence="1 2">
    <name type="scientific">Clostridium disporicum</name>
    <dbReference type="NCBI Taxonomy" id="84024"/>
    <lineage>
        <taxon>Bacteria</taxon>
        <taxon>Bacillati</taxon>
        <taxon>Bacillota</taxon>
        <taxon>Clostridia</taxon>
        <taxon>Eubacteriales</taxon>
        <taxon>Clostridiaceae</taxon>
        <taxon>Clostridium</taxon>
    </lineage>
</organism>
<evidence type="ECO:0000313" key="1">
    <source>
        <dbReference type="EMBL" id="CUN89311.1"/>
    </source>
</evidence>
<reference evidence="1 2" key="1">
    <citation type="submission" date="2015-09" db="EMBL/GenBank/DDBJ databases">
        <authorList>
            <consortium name="Pathogen Informatics"/>
        </authorList>
    </citation>
    <scope>NUCLEOTIDE SEQUENCE [LARGE SCALE GENOMIC DNA]</scope>
    <source>
        <strain evidence="1 2">2789STDY5834855</strain>
    </source>
</reference>
<proteinExistence type="predicted"/>